<dbReference type="GO" id="GO:0046872">
    <property type="term" value="F:metal ion binding"/>
    <property type="evidence" value="ECO:0007669"/>
    <property type="project" value="InterPro"/>
</dbReference>
<evidence type="ECO:0000256" key="2">
    <source>
        <dbReference type="ARBA" id="ARBA00022598"/>
    </source>
</evidence>
<dbReference type="EMBL" id="JAOQAZ010000004">
    <property type="protein sequence ID" value="KAJ4267032.1"/>
    <property type="molecule type" value="Genomic_DNA"/>
</dbReference>
<dbReference type="AlphaFoldDB" id="A0A9W8SAF4"/>
<dbReference type="FunFam" id="3.30.1490.20:FF:000003">
    <property type="entry name" value="acetyl-CoA carboxylase isoform X1"/>
    <property type="match status" value="1"/>
</dbReference>
<dbReference type="SUPFAM" id="SSF52440">
    <property type="entry name" value="PreATP-grasp domain"/>
    <property type="match status" value="1"/>
</dbReference>
<comment type="caution">
    <text evidence="9">The sequence shown here is derived from an EMBL/GenBank/DDBJ whole genome shotgun (WGS) entry which is preliminary data.</text>
</comment>
<dbReference type="Gene3D" id="3.30.470.20">
    <property type="entry name" value="ATP-grasp fold, B domain"/>
    <property type="match status" value="1"/>
</dbReference>
<dbReference type="Pfam" id="PF02786">
    <property type="entry name" value="CPSase_L_D2"/>
    <property type="match status" value="1"/>
</dbReference>
<dbReference type="PROSITE" id="PS00866">
    <property type="entry name" value="CPSASE_1"/>
    <property type="match status" value="1"/>
</dbReference>
<dbReference type="PROSITE" id="PS50975">
    <property type="entry name" value="ATP_GRASP"/>
    <property type="match status" value="1"/>
</dbReference>
<dbReference type="SUPFAM" id="SSF51230">
    <property type="entry name" value="Single hybrid motif"/>
    <property type="match status" value="1"/>
</dbReference>
<dbReference type="PROSITE" id="PS00867">
    <property type="entry name" value="CPSASE_2"/>
    <property type="match status" value="1"/>
</dbReference>
<keyword evidence="5" id="KW-0092">Biotin</keyword>
<dbReference type="InterPro" id="IPR050856">
    <property type="entry name" value="Biotin_carboxylase_complex"/>
</dbReference>
<evidence type="ECO:0000259" key="8">
    <source>
        <dbReference type="PROSITE" id="PS50979"/>
    </source>
</evidence>
<keyword evidence="10" id="KW-1185">Reference proteome</keyword>
<dbReference type="SMART" id="SM00878">
    <property type="entry name" value="Biotin_carb_C"/>
    <property type="match status" value="1"/>
</dbReference>
<sequence length="770" mass="84896">MSRELFTAHIPHHDNGQPKIKKLLIANRGEIACRIIATCRKLNVASIAVYTEEDALSRHASDADESICIGAIRDSSTNPFLDIDLLVRTALDQGAQAIHPGYGYLSENASFADRTREAGLLFVGPTGAAMTALGDKRSSKEYLQENAPDVPLIPGFAGKSQDAADFEKAAASMGFPVMLKASAGGGGKGMRVVHQAQQLHDELARVQSEAQRSFGSSDIILEKFVQNSKHVEVQIVGDQYGDVVSLFERDCSVQRRNQKVIEETPCLFLDPETKKRMCDVAVRIVKLIGYKGAGTVEFVFDTTEMKFYFLEVNTRLQVEHPITEEVVGLDIVSLQLYVAAGGRLSELPQTSDIAQTGHAIECRLCAEDPQRDFFPDHDTIALWRPASGPERTKNSTVRYETAIRTGSTVSIYFDSMICKVVVWAPTRAMAVERMAKELAHTACIGVKTNQLFLQSCLLHPEFQNLGYNTSFIPTHLKQLLRNPYNAQVPQKISIIPSVFLRTLHSQITPFGNVTTRFRNQRLDPLSAPCDIISMRTTRKSALGDDTDVVRCDACLLEPTHIRRAGGNADEQRFYVHAVDDSPGEQDERARYDVLSQTLRKGDVWHSPSYSVRDVRLTPVQGSHIHVSTPVELEMSIDGKKVRAFLVIDGLASASGSSLHHETVRILAHIPQIGEWVQFQRDTMLSFFVNRRRNPEGLAQDKGKVVKAPMPCKILGINVALGAQCKVGDVVMVVESMKMEIAIAVGAAGAFTTRWKVGDAVEEGSVLCLVE</sequence>
<dbReference type="InterPro" id="IPR011053">
    <property type="entry name" value="Single_hybrid_motif"/>
</dbReference>
<dbReference type="InterPro" id="IPR000089">
    <property type="entry name" value="Biotin_lipoyl"/>
</dbReference>
<dbReference type="Pfam" id="PF00364">
    <property type="entry name" value="Biotin_lipoyl"/>
    <property type="match status" value="1"/>
</dbReference>
<keyword evidence="2" id="KW-0436">Ligase</keyword>
<evidence type="ECO:0000256" key="3">
    <source>
        <dbReference type="ARBA" id="ARBA00022741"/>
    </source>
</evidence>
<gene>
    <name evidence="9" type="ORF">NW762_003130</name>
</gene>
<evidence type="ECO:0000256" key="4">
    <source>
        <dbReference type="ARBA" id="ARBA00022840"/>
    </source>
</evidence>
<evidence type="ECO:0000259" key="7">
    <source>
        <dbReference type="PROSITE" id="PS50975"/>
    </source>
</evidence>
<keyword evidence="4 6" id="KW-0067">ATP-binding</keyword>
<dbReference type="InterPro" id="IPR005479">
    <property type="entry name" value="CPAse_ATP-bd"/>
</dbReference>
<proteinExistence type="predicted"/>
<evidence type="ECO:0000313" key="10">
    <source>
        <dbReference type="Proteomes" id="UP001152049"/>
    </source>
</evidence>
<dbReference type="InterPro" id="IPR016185">
    <property type="entry name" value="PreATP-grasp_dom_sf"/>
</dbReference>
<dbReference type="InterPro" id="IPR005481">
    <property type="entry name" value="BC-like_N"/>
</dbReference>
<dbReference type="GO" id="GO:0005524">
    <property type="term" value="F:ATP binding"/>
    <property type="evidence" value="ECO:0007669"/>
    <property type="project" value="UniProtKB-UniRule"/>
</dbReference>
<dbReference type="OrthoDB" id="196847at2759"/>
<dbReference type="InterPro" id="IPR011054">
    <property type="entry name" value="Rudment_hybrid_motif"/>
</dbReference>
<comment type="cofactor">
    <cofactor evidence="1">
        <name>biotin</name>
        <dbReference type="ChEBI" id="CHEBI:57586"/>
    </cofactor>
</comment>
<dbReference type="SUPFAM" id="SSF56059">
    <property type="entry name" value="Glutathione synthetase ATP-binding domain-like"/>
    <property type="match status" value="1"/>
</dbReference>
<name>A0A9W8SAF4_9HYPO</name>
<accession>A0A9W8SAF4</accession>
<dbReference type="Pfam" id="PF00289">
    <property type="entry name" value="Biotin_carb_N"/>
    <property type="match status" value="1"/>
</dbReference>
<evidence type="ECO:0000256" key="1">
    <source>
        <dbReference type="ARBA" id="ARBA00001953"/>
    </source>
</evidence>
<dbReference type="PANTHER" id="PTHR18866:SF127">
    <property type="match status" value="1"/>
</dbReference>
<reference evidence="9" key="1">
    <citation type="submission" date="2022-09" db="EMBL/GenBank/DDBJ databases">
        <title>Fusarium specimens isolated from Avocado Roots.</title>
        <authorList>
            <person name="Stajich J."/>
            <person name="Roper C."/>
            <person name="Heimlech-Rivalta G."/>
        </authorList>
    </citation>
    <scope>NUCLEOTIDE SEQUENCE</scope>
    <source>
        <strain evidence="9">CF00136</strain>
    </source>
</reference>
<protein>
    <submittedName>
        <fullName evidence="9">Uncharacterized protein</fullName>
    </submittedName>
</protein>
<feature type="domain" description="ATP-grasp" evidence="7">
    <location>
        <begin position="142"/>
        <end position="340"/>
    </location>
</feature>
<dbReference type="SUPFAM" id="SSF51246">
    <property type="entry name" value="Rudiment single hybrid motif"/>
    <property type="match status" value="1"/>
</dbReference>
<evidence type="ECO:0000256" key="6">
    <source>
        <dbReference type="PROSITE-ProRule" id="PRU00409"/>
    </source>
</evidence>
<dbReference type="Pfam" id="PF02785">
    <property type="entry name" value="Biotin_carb_C"/>
    <property type="match status" value="1"/>
</dbReference>
<evidence type="ECO:0000256" key="5">
    <source>
        <dbReference type="ARBA" id="ARBA00023267"/>
    </source>
</evidence>
<keyword evidence="3 6" id="KW-0547">Nucleotide-binding</keyword>
<dbReference type="Proteomes" id="UP001152049">
    <property type="component" value="Unassembled WGS sequence"/>
</dbReference>
<dbReference type="PROSITE" id="PS50979">
    <property type="entry name" value="BC"/>
    <property type="match status" value="1"/>
</dbReference>
<organism evidence="9 10">
    <name type="scientific">Fusarium torreyae</name>
    <dbReference type="NCBI Taxonomy" id="1237075"/>
    <lineage>
        <taxon>Eukaryota</taxon>
        <taxon>Fungi</taxon>
        <taxon>Dikarya</taxon>
        <taxon>Ascomycota</taxon>
        <taxon>Pezizomycotina</taxon>
        <taxon>Sordariomycetes</taxon>
        <taxon>Hypocreomycetidae</taxon>
        <taxon>Hypocreales</taxon>
        <taxon>Nectriaceae</taxon>
        <taxon>Fusarium</taxon>
    </lineage>
</organism>
<dbReference type="InterPro" id="IPR011761">
    <property type="entry name" value="ATP-grasp"/>
</dbReference>
<dbReference type="Gene3D" id="2.40.50.100">
    <property type="match status" value="1"/>
</dbReference>
<dbReference type="CDD" id="cd06850">
    <property type="entry name" value="biotinyl_domain"/>
    <property type="match status" value="1"/>
</dbReference>
<feature type="domain" description="Biotin carboxylation" evidence="8">
    <location>
        <begin position="19"/>
        <end position="477"/>
    </location>
</feature>
<dbReference type="InterPro" id="IPR011764">
    <property type="entry name" value="Biotin_carboxylation_dom"/>
</dbReference>
<evidence type="ECO:0000313" key="9">
    <source>
        <dbReference type="EMBL" id="KAJ4267032.1"/>
    </source>
</evidence>
<dbReference type="GO" id="GO:0016874">
    <property type="term" value="F:ligase activity"/>
    <property type="evidence" value="ECO:0007669"/>
    <property type="project" value="UniProtKB-KW"/>
</dbReference>
<dbReference type="PANTHER" id="PTHR18866">
    <property type="entry name" value="CARBOXYLASE:PYRUVATE/ACETYL-COA/PROPIONYL-COA CARBOXYLASE"/>
    <property type="match status" value="1"/>
</dbReference>
<dbReference type="InterPro" id="IPR005482">
    <property type="entry name" value="Biotin_COase_C"/>
</dbReference>